<name>A0A9P4WLV2_9PLEO</name>
<dbReference type="EMBL" id="SWKV01000055">
    <property type="protein sequence ID" value="KAF3035837.1"/>
    <property type="molecule type" value="Genomic_DNA"/>
</dbReference>
<organism evidence="1 2">
    <name type="scientific">Didymella heteroderae</name>
    <dbReference type="NCBI Taxonomy" id="1769908"/>
    <lineage>
        <taxon>Eukaryota</taxon>
        <taxon>Fungi</taxon>
        <taxon>Dikarya</taxon>
        <taxon>Ascomycota</taxon>
        <taxon>Pezizomycotina</taxon>
        <taxon>Dothideomycetes</taxon>
        <taxon>Pleosporomycetidae</taxon>
        <taxon>Pleosporales</taxon>
        <taxon>Pleosporineae</taxon>
        <taxon>Didymellaceae</taxon>
        <taxon>Didymella</taxon>
    </lineage>
</organism>
<reference evidence="1" key="1">
    <citation type="submission" date="2019-04" db="EMBL/GenBank/DDBJ databases">
        <title>Sequencing of skin fungus with MAO and IRED activity.</title>
        <authorList>
            <person name="Marsaioli A.J."/>
            <person name="Bonatto J.M.C."/>
            <person name="Reis Junior O."/>
        </authorList>
    </citation>
    <scope>NUCLEOTIDE SEQUENCE</scope>
    <source>
        <strain evidence="1">28M1</strain>
    </source>
</reference>
<gene>
    <name evidence="1" type="ORF">E8E12_007403</name>
</gene>
<keyword evidence="2" id="KW-1185">Reference proteome</keyword>
<sequence>MFSDLALGWMLESIQKEDSDRLVILDIDKYIQSVINKLRKPGQNIGSGGVYDDLLRYIPVGNAIKLFYRLANIQSSA</sequence>
<proteinExistence type="predicted"/>
<dbReference type="Proteomes" id="UP000758155">
    <property type="component" value="Unassembled WGS sequence"/>
</dbReference>
<dbReference type="AlphaFoldDB" id="A0A9P4WLV2"/>
<evidence type="ECO:0000313" key="2">
    <source>
        <dbReference type="Proteomes" id="UP000758155"/>
    </source>
</evidence>
<evidence type="ECO:0000313" key="1">
    <source>
        <dbReference type="EMBL" id="KAF3035837.1"/>
    </source>
</evidence>
<comment type="caution">
    <text evidence="1">The sequence shown here is derived from an EMBL/GenBank/DDBJ whole genome shotgun (WGS) entry which is preliminary data.</text>
</comment>
<dbReference type="OrthoDB" id="59699at2759"/>
<accession>A0A9P4WLV2</accession>
<protein>
    <submittedName>
        <fullName evidence="1">Uncharacterized protein</fullName>
    </submittedName>
</protein>